<sequence length="42" mass="4900">MKCLTRHLKNWVSLLKNCESNLKAGNPFQVKFTFIACRKLSM</sequence>
<name>A0A7J8WRQ9_GOSAI</name>
<proteinExistence type="predicted"/>
<gene>
    <name evidence="1" type="ORF">Goari_019131</name>
</gene>
<dbReference type="AlphaFoldDB" id="A0A7J8WRQ9"/>
<dbReference type="Proteomes" id="UP000593577">
    <property type="component" value="Unassembled WGS sequence"/>
</dbReference>
<dbReference type="EMBL" id="JABFAA010000003">
    <property type="protein sequence ID" value="MBA0677741.1"/>
    <property type="molecule type" value="Genomic_DNA"/>
</dbReference>
<evidence type="ECO:0000313" key="1">
    <source>
        <dbReference type="EMBL" id="MBA0677741.1"/>
    </source>
</evidence>
<comment type="caution">
    <text evidence="1">The sequence shown here is derived from an EMBL/GenBank/DDBJ whole genome shotgun (WGS) entry which is preliminary data.</text>
</comment>
<reference evidence="1 2" key="1">
    <citation type="journal article" date="2019" name="Genome Biol. Evol.">
        <title>Insights into the evolution of the New World diploid cottons (Gossypium, subgenus Houzingenia) based on genome sequencing.</title>
        <authorList>
            <person name="Grover C.E."/>
            <person name="Arick M.A. 2nd"/>
            <person name="Thrash A."/>
            <person name="Conover J.L."/>
            <person name="Sanders W.S."/>
            <person name="Peterson D.G."/>
            <person name="Frelichowski J.E."/>
            <person name="Scheffler J.A."/>
            <person name="Scheffler B.E."/>
            <person name="Wendel J.F."/>
        </authorList>
    </citation>
    <scope>NUCLEOTIDE SEQUENCE [LARGE SCALE GENOMIC DNA]</scope>
    <source>
        <strain evidence="1">185</strain>
        <tissue evidence="1">Leaf</tissue>
    </source>
</reference>
<protein>
    <submittedName>
        <fullName evidence="1">Uncharacterized protein</fullName>
    </submittedName>
</protein>
<evidence type="ECO:0000313" key="2">
    <source>
        <dbReference type="Proteomes" id="UP000593577"/>
    </source>
</evidence>
<keyword evidence="2" id="KW-1185">Reference proteome</keyword>
<accession>A0A7J8WRQ9</accession>
<organism evidence="1 2">
    <name type="scientific">Gossypium aridum</name>
    <name type="common">American cotton</name>
    <name type="synonym">Erioxylum aridum</name>
    <dbReference type="NCBI Taxonomy" id="34290"/>
    <lineage>
        <taxon>Eukaryota</taxon>
        <taxon>Viridiplantae</taxon>
        <taxon>Streptophyta</taxon>
        <taxon>Embryophyta</taxon>
        <taxon>Tracheophyta</taxon>
        <taxon>Spermatophyta</taxon>
        <taxon>Magnoliopsida</taxon>
        <taxon>eudicotyledons</taxon>
        <taxon>Gunneridae</taxon>
        <taxon>Pentapetalae</taxon>
        <taxon>rosids</taxon>
        <taxon>malvids</taxon>
        <taxon>Malvales</taxon>
        <taxon>Malvaceae</taxon>
        <taxon>Malvoideae</taxon>
        <taxon>Gossypium</taxon>
    </lineage>
</organism>